<evidence type="ECO:0000313" key="3">
    <source>
        <dbReference type="Proteomes" id="UP000811609"/>
    </source>
</evidence>
<name>A0A8T1NGD4_CARIL</name>
<gene>
    <name evidence="2" type="ORF">CIPAW_14G084400</name>
</gene>
<evidence type="ECO:0000256" key="1">
    <source>
        <dbReference type="SAM" id="MobiDB-lite"/>
    </source>
</evidence>
<dbReference type="AlphaFoldDB" id="A0A8T1NGD4"/>
<keyword evidence="3" id="KW-1185">Reference proteome</keyword>
<proteinExistence type="predicted"/>
<protein>
    <submittedName>
        <fullName evidence="2">Uncharacterized protein</fullName>
    </submittedName>
</protein>
<evidence type="ECO:0000313" key="2">
    <source>
        <dbReference type="EMBL" id="KAG6629435.1"/>
    </source>
</evidence>
<reference evidence="2" key="1">
    <citation type="submission" date="2020-12" db="EMBL/GenBank/DDBJ databases">
        <title>WGS assembly of Carya illinoinensis cv. Pawnee.</title>
        <authorList>
            <person name="Platts A."/>
            <person name="Shu S."/>
            <person name="Wright S."/>
            <person name="Barry K."/>
            <person name="Edger P."/>
            <person name="Pires J.C."/>
            <person name="Schmutz J."/>
        </authorList>
    </citation>
    <scope>NUCLEOTIDE SEQUENCE</scope>
    <source>
        <tissue evidence="2">Leaf</tissue>
    </source>
</reference>
<sequence>MGLKPATPHRQSPPRHRHLHKERRRALTLGSPSSSR</sequence>
<feature type="compositionally biased region" description="Basic residues" evidence="1">
    <location>
        <begin position="12"/>
        <end position="26"/>
    </location>
</feature>
<dbReference type="Proteomes" id="UP000811609">
    <property type="component" value="Chromosome 14"/>
</dbReference>
<feature type="region of interest" description="Disordered" evidence="1">
    <location>
        <begin position="1"/>
        <end position="36"/>
    </location>
</feature>
<comment type="caution">
    <text evidence="2">The sequence shown here is derived from an EMBL/GenBank/DDBJ whole genome shotgun (WGS) entry which is preliminary data.</text>
</comment>
<organism evidence="2 3">
    <name type="scientific">Carya illinoinensis</name>
    <name type="common">Pecan</name>
    <dbReference type="NCBI Taxonomy" id="32201"/>
    <lineage>
        <taxon>Eukaryota</taxon>
        <taxon>Viridiplantae</taxon>
        <taxon>Streptophyta</taxon>
        <taxon>Embryophyta</taxon>
        <taxon>Tracheophyta</taxon>
        <taxon>Spermatophyta</taxon>
        <taxon>Magnoliopsida</taxon>
        <taxon>eudicotyledons</taxon>
        <taxon>Gunneridae</taxon>
        <taxon>Pentapetalae</taxon>
        <taxon>rosids</taxon>
        <taxon>fabids</taxon>
        <taxon>Fagales</taxon>
        <taxon>Juglandaceae</taxon>
        <taxon>Carya</taxon>
    </lineage>
</organism>
<dbReference type="EMBL" id="CM031822">
    <property type="protein sequence ID" value="KAG6629435.1"/>
    <property type="molecule type" value="Genomic_DNA"/>
</dbReference>
<accession>A0A8T1NGD4</accession>